<accession>A0A448DXK1</accession>
<name>A0A448DXK1_PSEFL</name>
<evidence type="ECO:0000313" key="2">
    <source>
        <dbReference type="Proteomes" id="UP000281909"/>
    </source>
</evidence>
<dbReference type="AlphaFoldDB" id="A0A448DXK1"/>
<protein>
    <submittedName>
        <fullName evidence="1">Uncharacterized protein</fullName>
    </submittedName>
</protein>
<dbReference type="EMBL" id="LR134318">
    <property type="protein sequence ID" value="VEF11482.1"/>
    <property type="molecule type" value="Genomic_DNA"/>
</dbReference>
<sequence length="61" mass="6980">MGQPKNLWEPALLAIADCLCRKSWLTHRHRLQGKLPQGIGAVPWLCDLQKTFCEIRIALKL</sequence>
<reference evidence="1 2" key="1">
    <citation type="submission" date="2018-12" db="EMBL/GenBank/DDBJ databases">
        <authorList>
            <consortium name="Pathogen Informatics"/>
        </authorList>
    </citation>
    <scope>NUCLEOTIDE SEQUENCE [LARGE SCALE GENOMIC DNA]</scope>
    <source>
        <strain evidence="1 2">NCTC9428</strain>
    </source>
</reference>
<organism evidence="1 2">
    <name type="scientific">Pseudomonas fluorescens</name>
    <dbReference type="NCBI Taxonomy" id="294"/>
    <lineage>
        <taxon>Bacteria</taxon>
        <taxon>Pseudomonadati</taxon>
        <taxon>Pseudomonadota</taxon>
        <taxon>Gammaproteobacteria</taxon>
        <taxon>Pseudomonadales</taxon>
        <taxon>Pseudomonadaceae</taxon>
        <taxon>Pseudomonas</taxon>
    </lineage>
</organism>
<proteinExistence type="predicted"/>
<dbReference type="Proteomes" id="UP000281909">
    <property type="component" value="Chromosome"/>
</dbReference>
<evidence type="ECO:0000313" key="1">
    <source>
        <dbReference type="EMBL" id="VEF11482.1"/>
    </source>
</evidence>
<gene>
    <name evidence="1" type="ORF">NCTC9428_03102</name>
</gene>